<accession>A0A178KBF6</accession>
<organism evidence="1 2">
    <name type="scientific">Photobacterium jeanii</name>
    <dbReference type="NCBI Taxonomy" id="858640"/>
    <lineage>
        <taxon>Bacteria</taxon>
        <taxon>Pseudomonadati</taxon>
        <taxon>Pseudomonadota</taxon>
        <taxon>Gammaproteobacteria</taxon>
        <taxon>Vibrionales</taxon>
        <taxon>Vibrionaceae</taxon>
        <taxon>Photobacterium</taxon>
    </lineage>
</organism>
<gene>
    <name evidence="1" type="ORF">A3K86_12430</name>
</gene>
<dbReference type="AlphaFoldDB" id="A0A178KBF6"/>
<dbReference type="Pfam" id="PF11743">
    <property type="entry name" value="DUF3301"/>
    <property type="match status" value="1"/>
</dbReference>
<dbReference type="RefSeq" id="WP_068331417.1">
    <property type="nucleotide sequence ID" value="NZ_LVHF01000026.1"/>
</dbReference>
<keyword evidence="2" id="KW-1185">Reference proteome</keyword>
<evidence type="ECO:0000313" key="2">
    <source>
        <dbReference type="Proteomes" id="UP000078503"/>
    </source>
</evidence>
<protein>
    <recommendedName>
        <fullName evidence="3">DUF3301 domain-containing protein</fullName>
    </recommendedName>
</protein>
<dbReference type="Proteomes" id="UP000078503">
    <property type="component" value="Unassembled WGS sequence"/>
</dbReference>
<sequence length="104" mass="12632">MSDLIWIMLVALGGFLFWQQRRQTELAQRFIEQRCERLGLQLLSIARGSHQLRDDTKWNWHTVYWFEFSANGQDYYQGYIIMKGFRPQRFHVPPHHMPDIGEEY</sequence>
<evidence type="ECO:0000313" key="1">
    <source>
        <dbReference type="EMBL" id="OAN14012.1"/>
    </source>
</evidence>
<dbReference type="STRING" id="858640.A3K86_12430"/>
<comment type="caution">
    <text evidence="1">The sequence shown here is derived from an EMBL/GenBank/DDBJ whole genome shotgun (WGS) entry which is preliminary data.</text>
</comment>
<dbReference type="EMBL" id="LVHF01000026">
    <property type="protein sequence ID" value="OAN14012.1"/>
    <property type="molecule type" value="Genomic_DNA"/>
</dbReference>
<name>A0A178KBF6_9GAMM</name>
<reference evidence="1 2" key="1">
    <citation type="submission" date="2016-03" db="EMBL/GenBank/DDBJ databases">
        <title>Photobacterium proteolyticum sp. nov. a protease producing bacterium isolated from ocean sediments of Laizhou Bay.</title>
        <authorList>
            <person name="Li Y."/>
        </authorList>
    </citation>
    <scope>NUCLEOTIDE SEQUENCE [LARGE SCALE GENOMIC DNA]</scope>
    <source>
        <strain evidence="1 2">R-40508</strain>
    </source>
</reference>
<proteinExistence type="predicted"/>
<evidence type="ECO:0008006" key="3">
    <source>
        <dbReference type="Google" id="ProtNLM"/>
    </source>
</evidence>
<dbReference type="InterPro" id="IPR021732">
    <property type="entry name" value="DUF3301"/>
</dbReference>
<dbReference type="OrthoDB" id="5959530at2"/>